<organism evidence="6">
    <name type="scientific">Ostreococcus tauri</name>
    <name type="common">Marine green alga</name>
    <dbReference type="NCBI Taxonomy" id="70448"/>
    <lineage>
        <taxon>Eukaryota</taxon>
        <taxon>Viridiplantae</taxon>
        <taxon>Chlorophyta</taxon>
        <taxon>Mamiellophyceae</taxon>
        <taxon>Mamiellales</taxon>
        <taxon>Bathycoccaceae</taxon>
        <taxon>Ostreococcus</taxon>
    </lineage>
</organism>
<dbReference type="Proteomes" id="UP000195557">
    <property type="component" value="Unassembled WGS sequence"/>
</dbReference>
<keyword evidence="6" id="KW-0238">DNA-binding</keyword>
<dbReference type="PROSITE" id="PS51294">
    <property type="entry name" value="HTH_MYB"/>
    <property type="match status" value="1"/>
</dbReference>
<dbReference type="Pfam" id="PF00249">
    <property type="entry name" value="Myb_DNA-binding"/>
    <property type="match status" value="1"/>
</dbReference>
<dbReference type="eggNOG" id="ENOG502RIEW">
    <property type="taxonomic scope" value="Eukaryota"/>
</dbReference>
<dbReference type="InterPro" id="IPR001005">
    <property type="entry name" value="SANT/Myb"/>
</dbReference>
<dbReference type="EMBL" id="KZ155835">
    <property type="protein sequence ID" value="OUS43029.1"/>
    <property type="molecule type" value="Genomic_DNA"/>
</dbReference>
<dbReference type="FunFam" id="1.10.10.60:FF:000007">
    <property type="entry name" value="Two-component response regulator"/>
    <property type="match status" value="1"/>
</dbReference>
<dbReference type="InterPro" id="IPR044841">
    <property type="entry name" value="LUX/BOA-like"/>
</dbReference>
<evidence type="ECO:0000256" key="1">
    <source>
        <dbReference type="ARBA" id="ARBA00023015"/>
    </source>
</evidence>
<dbReference type="AlphaFoldDB" id="A0A1Y5I0D9"/>
<dbReference type="PANTHER" id="PTHR31442">
    <property type="entry name" value="HOMEODOMAIN-LIKE SUPERFAMILY PROTEIN-RELATED"/>
    <property type="match status" value="1"/>
</dbReference>
<dbReference type="GO" id="GO:0003677">
    <property type="term" value="F:DNA binding"/>
    <property type="evidence" value="ECO:0007669"/>
    <property type="project" value="UniProtKB-KW"/>
</dbReference>
<feature type="region of interest" description="Disordered" evidence="4">
    <location>
        <begin position="95"/>
        <end position="169"/>
    </location>
</feature>
<keyword evidence="2" id="KW-0804">Transcription</keyword>
<dbReference type="InterPro" id="IPR009057">
    <property type="entry name" value="Homeodomain-like_sf"/>
</dbReference>
<dbReference type="GO" id="GO:0003700">
    <property type="term" value="F:DNA-binding transcription factor activity"/>
    <property type="evidence" value="ECO:0007669"/>
    <property type="project" value="InterPro"/>
</dbReference>
<dbReference type="NCBIfam" id="TIGR01557">
    <property type="entry name" value="myb_SHAQKYF"/>
    <property type="match status" value="1"/>
</dbReference>
<evidence type="ECO:0000256" key="4">
    <source>
        <dbReference type="SAM" id="MobiDB-lite"/>
    </source>
</evidence>
<evidence type="ECO:0000313" key="6">
    <source>
        <dbReference type="EMBL" id="OUS43029.1"/>
    </source>
</evidence>
<dbReference type="SUPFAM" id="SSF46689">
    <property type="entry name" value="Homeodomain-like"/>
    <property type="match status" value="1"/>
</dbReference>
<reference evidence="6" key="1">
    <citation type="submission" date="2017-04" db="EMBL/GenBank/DDBJ databases">
        <title>Population genomics of picophytoplankton unveils novel chromosome hypervariability.</title>
        <authorList>
            <consortium name="DOE Joint Genome Institute"/>
            <person name="Blanc-Mathieu R."/>
            <person name="Krasovec M."/>
            <person name="Hebrard M."/>
            <person name="Yau S."/>
            <person name="Desgranges E."/>
            <person name="Martin J."/>
            <person name="Schackwitz W."/>
            <person name="Kuo A."/>
            <person name="Salin G."/>
            <person name="Donnadieu C."/>
            <person name="Desdevises Y."/>
            <person name="Sanchez-Ferandin S."/>
            <person name="Moreau H."/>
            <person name="Rivals E."/>
            <person name="Grigoriev I.V."/>
            <person name="Grimsley N."/>
            <person name="Eyre-Walker A."/>
            <person name="Piganeau G."/>
        </authorList>
    </citation>
    <scope>NUCLEOTIDE SEQUENCE [LARGE SCALE GENOMIC DNA]</scope>
    <source>
        <strain evidence="6">RCC 1115</strain>
    </source>
</reference>
<accession>A0A1Y5I0D9</accession>
<evidence type="ECO:0000256" key="3">
    <source>
        <dbReference type="ARBA" id="ARBA00023242"/>
    </source>
</evidence>
<keyword evidence="3" id="KW-0539">Nucleus</keyword>
<feature type="compositionally biased region" description="Basic and acidic residues" evidence="4">
    <location>
        <begin position="112"/>
        <end position="130"/>
    </location>
</feature>
<dbReference type="InterPro" id="IPR006447">
    <property type="entry name" value="Myb_dom_plants"/>
</dbReference>
<name>A0A1Y5I0D9_OSTTA</name>
<keyword evidence="6" id="KW-0371">Homeobox</keyword>
<dbReference type="GO" id="GO:0005634">
    <property type="term" value="C:nucleus"/>
    <property type="evidence" value="ECO:0007669"/>
    <property type="project" value="TreeGrafter"/>
</dbReference>
<protein>
    <submittedName>
        <fullName evidence="6">Homeodomain-like protein</fullName>
    </submittedName>
</protein>
<feature type="domain" description="HTH myb-type" evidence="5">
    <location>
        <begin position="36"/>
        <end position="95"/>
    </location>
</feature>
<evidence type="ECO:0000259" key="5">
    <source>
        <dbReference type="PROSITE" id="PS51294"/>
    </source>
</evidence>
<proteinExistence type="predicted"/>
<gene>
    <name evidence="6" type="ORF">BE221DRAFT_81774</name>
</gene>
<sequence>MAAAAATAAVLGPAPAKFQSLYGPSLSGGCVATGELRKRARLVWTPALHAQFVAAVEKLGVDAAVPKSIMKIMNVEGLTRENVASHLQKYRINLKRKKFSSESTEGLDDTDGDTRSMRKKNKAEAGDSDRGSGPTTNGSDDDVTTRKLSSSCYGEETRHESKRRVREYK</sequence>
<evidence type="ECO:0000256" key="2">
    <source>
        <dbReference type="ARBA" id="ARBA00023163"/>
    </source>
</evidence>
<dbReference type="Gene3D" id="1.10.10.60">
    <property type="entry name" value="Homeodomain-like"/>
    <property type="match status" value="1"/>
</dbReference>
<dbReference type="InterPro" id="IPR017930">
    <property type="entry name" value="Myb_dom"/>
</dbReference>
<dbReference type="PANTHER" id="PTHR31442:SF29">
    <property type="entry name" value="HOMEODOMAIN-LIKE SUPERFAMILY PROTEIN"/>
    <property type="match status" value="1"/>
</dbReference>
<feature type="compositionally biased region" description="Basic residues" evidence="4">
    <location>
        <begin position="160"/>
        <end position="169"/>
    </location>
</feature>
<keyword evidence="1" id="KW-0805">Transcription regulation</keyword>